<dbReference type="PANTHER" id="PTHR30621:SF0">
    <property type="entry name" value="BIFUNCTIONAL GLUTAMINE SYNTHETASE ADENYLYLTRANSFERASE_ADENYLYL-REMOVING ENZYME"/>
    <property type="match status" value="1"/>
</dbReference>
<evidence type="ECO:0000256" key="5">
    <source>
        <dbReference type="ARBA" id="ARBA00022842"/>
    </source>
</evidence>
<evidence type="ECO:0000256" key="2">
    <source>
        <dbReference type="ARBA" id="ARBA00022695"/>
    </source>
</evidence>
<dbReference type="EC" id="2.7.7.89" evidence="9"/>
<feature type="domain" description="PII-uridylyltransferase/Glutamine-synthetase adenylyltransferase" evidence="8">
    <location>
        <begin position="364"/>
        <end position="501"/>
    </location>
</feature>
<sequence length="1027" mass="112531">MTRDERRHPLGLFARAGFLDLSAARTGVLHLEAETACDAVELIETFALAADPDTALRRISAIAEAHPEVLRGLGRQEWERLTLLVGSSPALGDFFLRRPERLGEILRLGGRLIGAQEARAELLRAVGASAEGGGAPVAALPDEAGWIAMRVRYRELLAELMLYDLRTGVDGAATTAFDDVAAVLSDLAAAALEAGLAVARAGALSGAGGVPVPPERLAATRLAVVAMGKCGARELNVVSDVDVMFVAEAAPVQEGSAFESEAVLRIATRLAADMMRAVHDPALEPPLWQVDANLRPEGRHGPLVRTLGSMLSYYERWGRTWEFQALLKARPIAGDLALGGEFVERTRPMVWSSSAREDFVGSVQRMRERVTEHIADDELEVQVKLGPGGLRDIEFSVQLLQLVHGQYDDRLHLRGTIPALAALVDGGYVARSDGERLAADYRSLRVLEHRLQLRELRRTALMPREEEDLRILARASRLAATAGELVRLWQGIKQEVRRLHLKIFYAPLLSAVASLPDEELVLGSEEARARLHSIGFRDPEGAMRHLAALTRGTSRNARIQRNLLPVLLQWLAEGTDPDHGLLAFRRVSEANRETPWYLRLLRDGSEAAERLTLVLSNSRFAAELLESVPEAVAWLERDELLRPVPLEQLRAEMRALVSRRDGPQAAAEALRTVHRREVLRLALGRLTLVNDEADVAVGLDAAHTALIDGLLLALERAGAEPRDARPAVPLALIAMGRYGGQELGFASDIDLIAVYRAPEGMDPQQLAAVARTAERTVAELKRLVEDPRFPVDLDFDLRPEGRNGPLVRSLDSYRAYYERWSLTWEAQALLRARPVAGDPGLGADFIALADAIRYPETFSESDVREVRRIKARVESERLPRGVDPKRHLKLGPGGISDVEWLVQLLQLEYGAHHAALRTSSTLGALSGAVEAGVLDGEAREQLEASWSLASSIRSAIKLWSGRGGDALPVNRSELEGIAGVLGLPSGRTTEIEEQWFAAARRARAVFERDFFGYSDRPATYPLILPRG</sequence>
<dbReference type="InterPro" id="IPR005190">
    <property type="entry name" value="GlnE_rpt_dom"/>
</dbReference>
<organism evidence="9 10">
    <name type="scientific">Leucobacter weissii</name>
    <dbReference type="NCBI Taxonomy" id="1983706"/>
    <lineage>
        <taxon>Bacteria</taxon>
        <taxon>Bacillati</taxon>
        <taxon>Actinomycetota</taxon>
        <taxon>Actinomycetes</taxon>
        <taxon>Micrococcales</taxon>
        <taxon>Microbacteriaceae</taxon>
        <taxon>Leucobacter</taxon>
    </lineage>
</organism>
<dbReference type="SUPFAM" id="SSF81593">
    <property type="entry name" value="Nucleotidyltransferase substrate binding subunit/domain"/>
    <property type="match status" value="2"/>
</dbReference>
<dbReference type="GO" id="GO:0005524">
    <property type="term" value="F:ATP binding"/>
    <property type="evidence" value="ECO:0007669"/>
    <property type="project" value="UniProtKB-KW"/>
</dbReference>
<dbReference type="GO" id="GO:0008882">
    <property type="term" value="F:[glutamate-ammonia-ligase] adenylyltransferase activity"/>
    <property type="evidence" value="ECO:0007669"/>
    <property type="project" value="UniProtKB-EC"/>
</dbReference>
<dbReference type="AlphaFoldDB" id="A0A939MRX4"/>
<dbReference type="InterPro" id="IPR013546">
    <property type="entry name" value="PII_UdlTrfase/GS_AdlTrfase"/>
</dbReference>
<gene>
    <name evidence="9" type="ORF">J4H92_08020</name>
</gene>
<evidence type="ECO:0000256" key="4">
    <source>
        <dbReference type="ARBA" id="ARBA00022840"/>
    </source>
</evidence>
<protein>
    <submittedName>
        <fullName evidence="9">Bifunctional [glutamine synthetase] adenylyltransferase/[glutamine synthetase]-adenylyl-L-tyrosine phosphorylase</fullName>
        <ecNumber evidence="9">2.7.7.42</ecNumber>
        <ecNumber evidence="9">2.7.7.89</ecNumber>
    </submittedName>
</protein>
<dbReference type="SUPFAM" id="SSF81301">
    <property type="entry name" value="Nucleotidyltransferase"/>
    <property type="match status" value="2"/>
</dbReference>
<keyword evidence="5" id="KW-0460">Magnesium</keyword>
<keyword evidence="6" id="KW-0511">Multifunctional enzyme</keyword>
<evidence type="ECO:0000256" key="3">
    <source>
        <dbReference type="ARBA" id="ARBA00022741"/>
    </source>
</evidence>
<dbReference type="NCBIfam" id="NF010707">
    <property type="entry name" value="PRK14109.1"/>
    <property type="match status" value="1"/>
</dbReference>
<keyword evidence="4" id="KW-0067">ATP-binding</keyword>
<dbReference type="Pfam" id="PF03710">
    <property type="entry name" value="GlnE"/>
    <property type="match status" value="2"/>
</dbReference>
<dbReference type="RefSeq" id="WP_208097656.1">
    <property type="nucleotide sequence ID" value="NZ_JAGDYM010000009.1"/>
</dbReference>
<name>A0A939MRX4_9MICO</name>
<keyword evidence="1 9" id="KW-0808">Transferase</keyword>
<keyword evidence="3" id="KW-0547">Nucleotide-binding</keyword>
<dbReference type="GO" id="GO:0047388">
    <property type="term" value="F:[glutamine synthetase]-adenylyl-L-tyrosine phosphorylase activity"/>
    <property type="evidence" value="ECO:0007669"/>
    <property type="project" value="UniProtKB-EC"/>
</dbReference>
<dbReference type="PANTHER" id="PTHR30621">
    <property type="entry name" value="GLUTAMINE SYNTHETASE ADENYLYLTRANSFERASE"/>
    <property type="match status" value="1"/>
</dbReference>
<dbReference type="EC" id="2.7.7.42" evidence="9"/>
<dbReference type="GO" id="GO:0000820">
    <property type="term" value="P:regulation of glutamine family amino acid metabolic process"/>
    <property type="evidence" value="ECO:0007669"/>
    <property type="project" value="TreeGrafter"/>
</dbReference>
<evidence type="ECO:0000313" key="9">
    <source>
        <dbReference type="EMBL" id="MBO1901894.1"/>
    </source>
</evidence>
<dbReference type="Pfam" id="PF08335">
    <property type="entry name" value="GlnD_UR_UTase"/>
    <property type="match status" value="2"/>
</dbReference>
<dbReference type="CDD" id="cd05401">
    <property type="entry name" value="NT_GlnE_GlnD_like"/>
    <property type="match status" value="2"/>
</dbReference>
<reference evidence="9" key="1">
    <citation type="submission" date="2021-03" db="EMBL/GenBank/DDBJ databases">
        <title>Leucobacter chromiisoli sp. nov., isolated from chromium-containing soil of chemical plant.</title>
        <authorList>
            <person name="Xu Z."/>
        </authorList>
    </citation>
    <scope>NUCLEOTIDE SEQUENCE</scope>
    <source>
        <strain evidence="9">S27</strain>
    </source>
</reference>
<evidence type="ECO:0000259" key="8">
    <source>
        <dbReference type="Pfam" id="PF08335"/>
    </source>
</evidence>
<accession>A0A939MRX4</accession>
<dbReference type="InterPro" id="IPR023057">
    <property type="entry name" value="GlnE"/>
</dbReference>
<feature type="domain" description="PII-uridylyltransferase/Glutamine-synthetase adenylyltransferase" evidence="8">
    <location>
        <begin position="882"/>
        <end position="1007"/>
    </location>
</feature>
<feature type="domain" description="Glutamate-ammonia ligase adenylyltransferase repeated" evidence="7">
    <location>
        <begin position="609"/>
        <end position="845"/>
    </location>
</feature>
<proteinExistence type="predicted"/>
<keyword evidence="2 9" id="KW-0548">Nucleotidyltransferase</keyword>
<comment type="caution">
    <text evidence="9">The sequence shown here is derived from an EMBL/GenBank/DDBJ whole genome shotgun (WGS) entry which is preliminary data.</text>
</comment>
<evidence type="ECO:0000259" key="7">
    <source>
        <dbReference type="Pfam" id="PF03710"/>
    </source>
</evidence>
<dbReference type="InterPro" id="IPR043519">
    <property type="entry name" value="NT_sf"/>
</dbReference>
<feature type="domain" description="Glutamate-ammonia ligase adenylyltransferase repeated" evidence="7">
    <location>
        <begin position="169"/>
        <end position="342"/>
    </location>
</feature>
<dbReference type="EMBL" id="JAGDYM010000009">
    <property type="protein sequence ID" value="MBO1901894.1"/>
    <property type="molecule type" value="Genomic_DNA"/>
</dbReference>
<evidence type="ECO:0000256" key="1">
    <source>
        <dbReference type="ARBA" id="ARBA00022679"/>
    </source>
</evidence>
<dbReference type="Gene3D" id="3.30.460.10">
    <property type="entry name" value="Beta Polymerase, domain 2"/>
    <property type="match status" value="2"/>
</dbReference>
<evidence type="ECO:0000256" key="6">
    <source>
        <dbReference type="ARBA" id="ARBA00023268"/>
    </source>
</evidence>
<dbReference type="Proteomes" id="UP000664382">
    <property type="component" value="Unassembled WGS sequence"/>
</dbReference>
<keyword evidence="10" id="KW-1185">Reference proteome</keyword>
<dbReference type="Gene3D" id="1.20.120.330">
    <property type="entry name" value="Nucleotidyltransferases domain 2"/>
    <property type="match status" value="2"/>
</dbReference>
<evidence type="ECO:0000313" key="10">
    <source>
        <dbReference type="Proteomes" id="UP000664382"/>
    </source>
</evidence>
<dbReference type="GO" id="GO:0005829">
    <property type="term" value="C:cytosol"/>
    <property type="evidence" value="ECO:0007669"/>
    <property type="project" value="TreeGrafter"/>
</dbReference>